<dbReference type="PRINTS" id="PR00420">
    <property type="entry name" value="RNGMNOXGNASE"/>
</dbReference>
<dbReference type="Gene3D" id="3.50.50.60">
    <property type="entry name" value="FAD/NAD(P)-binding domain"/>
    <property type="match status" value="1"/>
</dbReference>
<dbReference type="PANTHER" id="PTHR43747:SF1">
    <property type="entry name" value="SLR1998 PROTEIN"/>
    <property type="match status" value="1"/>
</dbReference>
<gene>
    <name evidence="2" type="ORF">MNBD_GAMMA21-2195</name>
</gene>
<evidence type="ECO:0000313" key="2">
    <source>
        <dbReference type="EMBL" id="VAW98492.1"/>
    </source>
</evidence>
<proteinExistence type="predicted"/>
<dbReference type="InterPro" id="IPR036188">
    <property type="entry name" value="FAD/NAD-bd_sf"/>
</dbReference>
<evidence type="ECO:0000259" key="1">
    <source>
        <dbReference type="Pfam" id="PF01494"/>
    </source>
</evidence>
<accession>A0A3B1AEV1</accession>
<protein>
    <submittedName>
        <fullName evidence="2">FIG022199: FAD-binding protein</fullName>
    </submittedName>
</protein>
<dbReference type="InterPro" id="IPR002938">
    <property type="entry name" value="FAD-bd"/>
</dbReference>
<dbReference type="SUPFAM" id="SSF51905">
    <property type="entry name" value="FAD/NAD(P)-binding domain"/>
    <property type="match status" value="1"/>
</dbReference>
<feature type="domain" description="FAD-binding" evidence="1">
    <location>
        <begin position="3"/>
        <end position="337"/>
    </location>
</feature>
<dbReference type="GO" id="GO:0071949">
    <property type="term" value="F:FAD binding"/>
    <property type="evidence" value="ECO:0007669"/>
    <property type="project" value="InterPro"/>
</dbReference>
<organism evidence="2">
    <name type="scientific">hydrothermal vent metagenome</name>
    <dbReference type="NCBI Taxonomy" id="652676"/>
    <lineage>
        <taxon>unclassified sequences</taxon>
        <taxon>metagenomes</taxon>
        <taxon>ecological metagenomes</taxon>
    </lineage>
</organism>
<dbReference type="AlphaFoldDB" id="A0A3B1AEV1"/>
<dbReference type="Pfam" id="PF01494">
    <property type="entry name" value="FAD_binding_3"/>
    <property type="match status" value="1"/>
</dbReference>
<reference evidence="2" key="1">
    <citation type="submission" date="2018-06" db="EMBL/GenBank/DDBJ databases">
        <authorList>
            <person name="Zhirakovskaya E."/>
        </authorList>
    </citation>
    <scope>NUCLEOTIDE SEQUENCE</scope>
</reference>
<sequence>MQKCDVLVIGGGPAGSTVSSFLAEHGWSVTQLEKDTHPKFHIGESLLPMNLPIFEKLGLLEQIHEIGILKYGVEFNCTSREKPTTYYFKNALNKNHPHAYEVQRDKFDKILFENARQKGVLGLETTRVTDIEFQQDESCVVHVKDEQGNTSTWHARYLIDASGRGTVLGNKFKTKHRSKEHSSAAVFGHFSGVERRAGKDEGNISIYWFEHGWFWFIPFKDGTMSVGAVCWPYYLNSRKVGVEQFLMDTLKLCPAAQQRMARAKLISPVTATGNFSYKLEKMYGKGYLIIGDAFAFIDPVFSSGVLFSMNAAMFAADVVDGLLKNPADANKLLKDYDRTIRYGLKTFSWFIYRITQPAMRKMFMMPQNRFRVEEGILSLLSGDIFGDTKIKFPLFMFKVIYRISYLMNWRVNRDAYSRRLDSLRGGEALVEDASSEVTS</sequence>
<dbReference type="EMBL" id="UOFR01000060">
    <property type="protein sequence ID" value="VAW98492.1"/>
    <property type="molecule type" value="Genomic_DNA"/>
</dbReference>
<dbReference type="InterPro" id="IPR050816">
    <property type="entry name" value="Flavin-dep_Halogenase_NPB"/>
</dbReference>
<dbReference type="PANTHER" id="PTHR43747">
    <property type="entry name" value="FAD-BINDING PROTEIN"/>
    <property type="match status" value="1"/>
</dbReference>
<name>A0A3B1AEV1_9ZZZZ</name>